<dbReference type="InterPro" id="IPR036388">
    <property type="entry name" value="WH-like_DNA-bd_sf"/>
</dbReference>
<keyword evidence="3" id="KW-0731">Sigma factor</keyword>
<gene>
    <name evidence="8" type="ORF">PPSIR1_13295</name>
</gene>
<dbReference type="PANTHER" id="PTHR43133:SF8">
    <property type="entry name" value="RNA POLYMERASE SIGMA FACTOR HI_1459-RELATED"/>
    <property type="match status" value="1"/>
</dbReference>
<dbReference type="EMBL" id="ABCS01000054">
    <property type="protein sequence ID" value="EDM76991.1"/>
    <property type="molecule type" value="Genomic_DNA"/>
</dbReference>
<evidence type="ECO:0000259" key="7">
    <source>
        <dbReference type="Pfam" id="PF08281"/>
    </source>
</evidence>
<feature type="domain" description="RNA polymerase sigma factor 70 region 4 type 2" evidence="7">
    <location>
        <begin position="119"/>
        <end position="169"/>
    </location>
</feature>
<evidence type="ECO:0000256" key="4">
    <source>
        <dbReference type="ARBA" id="ARBA00023125"/>
    </source>
</evidence>
<dbReference type="Gene3D" id="1.10.10.10">
    <property type="entry name" value="Winged helix-like DNA-binding domain superfamily/Winged helix DNA-binding domain"/>
    <property type="match status" value="1"/>
</dbReference>
<comment type="similarity">
    <text evidence="1">Belongs to the sigma-70 factor family. ECF subfamily.</text>
</comment>
<dbReference type="GO" id="GO:0016987">
    <property type="term" value="F:sigma factor activity"/>
    <property type="evidence" value="ECO:0007669"/>
    <property type="project" value="UniProtKB-KW"/>
</dbReference>
<keyword evidence="9" id="KW-1185">Reference proteome</keyword>
<dbReference type="InterPro" id="IPR014284">
    <property type="entry name" value="RNA_pol_sigma-70_dom"/>
</dbReference>
<dbReference type="OrthoDB" id="5509547at2"/>
<evidence type="ECO:0000256" key="1">
    <source>
        <dbReference type="ARBA" id="ARBA00010641"/>
    </source>
</evidence>
<dbReference type="eggNOG" id="COG1595">
    <property type="taxonomic scope" value="Bacteria"/>
</dbReference>
<evidence type="ECO:0000256" key="5">
    <source>
        <dbReference type="ARBA" id="ARBA00023163"/>
    </source>
</evidence>
<dbReference type="SUPFAM" id="SSF88946">
    <property type="entry name" value="Sigma2 domain of RNA polymerase sigma factors"/>
    <property type="match status" value="1"/>
</dbReference>
<dbReference type="Proteomes" id="UP000005801">
    <property type="component" value="Unassembled WGS sequence"/>
</dbReference>
<evidence type="ECO:0000256" key="2">
    <source>
        <dbReference type="ARBA" id="ARBA00023015"/>
    </source>
</evidence>
<dbReference type="AlphaFoldDB" id="A6GB06"/>
<keyword evidence="4" id="KW-0238">DNA-binding</keyword>
<dbReference type="GO" id="GO:0003677">
    <property type="term" value="F:DNA binding"/>
    <property type="evidence" value="ECO:0007669"/>
    <property type="project" value="UniProtKB-KW"/>
</dbReference>
<evidence type="ECO:0000313" key="9">
    <source>
        <dbReference type="Proteomes" id="UP000005801"/>
    </source>
</evidence>
<accession>A6GB06</accession>
<reference evidence="8 9" key="1">
    <citation type="submission" date="2007-06" db="EMBL/GenBank/DDBJ databases">
        <authorList>
            <person name="Shimkets L."/>
            <person name="Ferriera S."/>
            <person name="Johnson J."/>
            <person name="Kravitz S."/>
            <person name="Beeson K."/>
            <person name="Sutton G."/>
            <person name="Rogers Y.-H."/>
            <person name="Friedman R."/>
            <person name="Frazier M."/>
            <person name="Venter J.C."/>
        </authorList>
    </citation>
    <scope>NUCLEOTIDE SEQUENCE [LARGE SCALE GENOMIC DNA]</scope>
    <source>
        <strain evidence="8 9">SIR-1</strain>
    </source>
</reference>
<sequence>MVTDDELLEAWRRGDQRAGRELFERHYDAVDRFFRNKAGEDGPDLAQRTFLAVVEGIEADRYRNQNSFRSWLFAIAYRQLCKHYRSQASDRRRFDAAVTSVHDLDPTPSTIVGRSEDERLLLAALRLLPIDLQVALELHYWEQMSDAQIAGALGLPLGTVKSRIRRARQLVAEHVAALSQAPRGVERTLANLEGWAAGVRERVLGTR</sequence>
<dbReference type="InterPro" id="IPR007627">
    <property type="entry name" value="RNA_pol_sigma70_r2"/>
</dbReference>
<dbReference type="InterPro" id="IPR013324">
    <property type="entry name" value="RNA_pol_sigma_r3/r4-like"/>
</dbReference>
<dbReference type="PANTHER" id="PTHR43133">
    <property type="entry name" value="RNA POLYMERASE ECF-TYPE SIGMA FACTO"/>
    <property type="match status" value="1"/>
</dbReference>
<keyword evidence="2" id="KW-0805">Transcription regulation</keyword>
<dbReference type="InterPro" id="IPR013325">
    <property type="entry name" value="RNA_pol_sigma_r2"/>
</dbReference>
<proteinExistence type="inferred from homology"/>
<comment type="caution">
    <text evidence="8">The sequence shown here is derived from an EMBL/GenBank/DDBJ whole genome shotgun (WGS) entry which is preliminary data.</text>
</comment>
<organism evidence="8 9">
    <name type="scientific">Plesiocystis pacifica SIR-1</name>
    <dbReference type="NCBI Taxonomy" id="391625"/>
    <lineage>
        <taxon>Bacteria</taxon>
        <taxon>Pseudomonadati</taxon>
        <taxon>Myxococcota</taxon>
        <taxon>Polyangia</taxon>
        <taxon>Nannocystales</taxon>
        <taxon>Nannocystaceae</taxon>
        <taxon>Plesiocystis</taxon>
    </lineage>
</organism>
<dbReference type="NCBIfam" id="TIGR02937">
    <property type="entry name" value="sigma70-ECF"/>
    <property type="match status" value="1"/>
</dbReference>
<dbReference type="Pfam" id="PF04542">
    <property type="entry name" value="Sigma70_r2"/>
    <property type="match status" value="1"/>
</dbReference>
<evidence type="ECO:0000259" key="6">
    <source>
        <dbReference type="Pfam" id="PF04542"/>
    </source>
</evidence>
<dbReference type="InterPro" id="IPR013249">
    <property type="entry name" value="RNA_pol_sigma70_r4_t2"/>
</dbReference>
<keyword evidence="5" id="KW-0804">Transcription</keyword>
<dbReference type="SUPFAM" id="SSF88659">
    <property type="entry name" value="Sigma3 and sigma4 domains of RNA polymerase sigma factors"/>
    <property type="match status" value="1"/>
</dbReference>
<dbReference type="Pfam" id="PF08281">
    <property type="entry name" value="Sigma70_r4_2"/>
    <property type="match status" value="1"/>
</dbReference>
<dbReference type="GO" id="GO:0006352">
    <property type="term" value="P:DNA-templated transcription initiation"/>
    <property type="evidence" value="ECO:0007669"/>
    <property type="project" value="InterPro"/>
</dbReference>
<dbReference type="InterPro" id="IPR039425">
    <property type="entry name" value="RNA_pol_sigma-70-like"/>
</dbReference>
<dbReference type="Gene3D" id="1.10.1740.10">
    <property type="match status" value="1"/>
</dbReference>
<feature type="domain" description="RNA polymerase sigma-70 region 2" evidence="6">
    <location>
        <begin position="22"/>
        <end position="88"/>
    </location>
</feature>
<evidence type="ECO:0000313" key="8">
    <source>
        <dbReference type="EMBL" id="EDM76991.1"/>
    </source>
</evidence>
<protein>
    <submittedName>
        <fullName evidence="8">Uncharacterized protein</fullName>
    </submittedName>
</protein>
<dbReference type="RefSeq" id="WP_006973897.1">
    <property type="nucleotide sequence ID" value="NZ_ABCS01000054.1"/>
</dbReference>
<evidence type="ECO:0000256" key="3">
    <source>
        <dbReference type="ARBA" id="ARBA00023082"/>
    </source>
</evidence>
<dbReference type="STRING" id="391625.PPSIR1_13295"/>
<name>A6GB06_9BACT</name>